<dbReference type="HOGENOM" id="CLU_2122075_0_0_1"/>
<evidence type="ECO:0000256" key="1">
    <source>
        <dbReference type="SAM" id="MobiDB-lite"/>
    </source>
</evidence>
<dbReference type="Proteomes" id="UP000054217">
    <property type="component" value="Unassembled WGS sequence"/>
</dbReference>
<feature type="region of interest" description="Disordered" evidence="1">
    <location>
        <begin position="18"/>
        <end position="56"/>
    </location>
</feature>
<keyword evidence="3" id="KW-1185">Reference proteome</keyword>
<sequence>MLDADISSGGYFLLQTVGGSSDASCPSSTSASSESIPLPLQPETSSPSATSPSITSPSAISLCVSHAGLVPQQTFLRNYRWSSGRRGIFICCAGDPWTVPHPEEAQGRFCLFPS</sequence>
<feature type="compositionally biased region" description="Low complexity" evidence="1">
    <location>
        <begin position="20"/>
        <end position="35"/>
    </location>
</feature>
<reference evidence="3" key="2">
    <citation type="submission" date="2015-01" db="EMBL/GenBank/DDBJ databases">
        <title>Evolutionary Origins and Diversification of the Mycorrhizal Mutualists.</title>
        <authorList>
            <consortium name="DOE Joint Genome Institute"/>
            <consortium name="Mycorrhizal Genomics Consortium"/>
            <person name="Kohler A."/>
            <person name="Kuo A."/>
            <person name="Nagy L.G."/>
            <person name="Floudas D."/>
            <person name="Copeland A."/>
            <person name="Barry K.W."/>
            <person name="Cichocki N."/>
            <person name="Veneault-Fourrey C."/>
            <person name="LaButti K."/>
            <person name="Lindquist E.A."/>
            <person name="Lipzen A."/>
            <person name="Lundell T."/>
            <person name="Morin E."/>
            <person name="Murat C."/>
            <person name="Riley R."/>
            <person name="Ohm R."/>
            <person name="Sun H."/>
            <person name="Tunlid A."/>
            <person name="Henrissat B."/>
            <person name="Grigoriev I.V."/>
            <person name="Hibbett D.S."/>
            <person name="Martin F."/>
        </authorList>
    </citation>
    <scope>NUCLEOTIDE SEQUENCE [LARGE SCALE GENOMIC DNA]</scope>
    <source>
        <strain evidence="3">Marx 270</strain>
    </source>
</reference>
<protein>
    <submittedName>
        <fullName evidence="2">Uncharacterized protein</fullName>
    </submittedName>
</protein>
<evidence type="ECO:0000313" key="2">
    <source>
        <dbReference type="EMBL" id="KIO00374.1"/>
    </source>
</evidence>
<organism evidence="2 3">
    <name type="scientific">Pisolithus tinctorius Marx 270</name>
    <dbReference type="NCBI Taxonomy" id="870435"/>
    <lineage>
        <taxon>Eukaryota</taxon>
        <taxon>Fungi</taxon>
        <taxon>Dikarya</taxon>
        <taxon>Basidiomycota</taxon>
        <taxon>Agaricomycotina</taxon>
        <taxon>Agaricomycetes</taxon>
        <taxon>Agaricomycetidae</taxon>
        <taxon>Boletales</taxon>
        <taxon>Sclerodermatineae</taxon>
        <taxon>Pisolithaceae</taxon>
        <taxon>Pisolithus</taxon>
    </lineage>
</organism>
<evidence type="ECO:0000313" key="3">
    <source>
        <dbReference type="Proteomes" id="UP000054217"/>
    </source>
</evidence>
<gene>
    <name evidence="2" type="ORF">M404DRAFT_762422</name>
</gene>
<name>A0A0C3NZ57_PISTI</name>
<dbReference type="InParanoid" id="A0A0C3NZ57"/>
<reference evidence="2 3" key="1">
    <citation type="submission" date="2014-04" db="EMBL/GenBank/DDBJ databases">
        <authorList>
            <consortium name="DOE Joint Genome Institute"/>
            <person name="Kuo A."/>
            <person name="Kohler A."/>
            <person name="Costa M.D."/>
            <person name="Nagy L.G."/>
            <person name="Floudas D."/>
            <person name="Copeland A."/>
            <person name="Barry K.W."/>
            <person name="Cichocki N."/>
            <person name="Veneault-Fourrey C."/>
            <person name="LaButti K."/>
            <person name="Lindquist E.A."/>
            <person name="Lipzen A."/>
            <person name="Lundell T."/>
            <person name="Morin E."/>
            <person name="Murat C."/>
            <person name="Sun H."/>
            <person name="Tunlid A."/>
            <person name="Henrissat B."/>
            <person name="Grigoriev I.V."/>
            <person name="Hibbett D.S."/>
            <person name="Martin F."/>
            <person name="Nordberg H.P."/>
            <person name="Cantor M.N."/>
            <person name="Hua S.X."/>
        </authorList>
    </citation>
    <scope>NUCLEOTIDE SEQUENCE [LARGE SCALE GENOMIC DNA]</scope>
    <source>
        <strain evidence="2 3">Marx 270</strain>
    </source>
</reference>
<dbReference type="EMBL" id="KN831996">
    <property type="protein sequence ID" value="KIO00374.1"/>
    <property type="molecule type" value="Genomic_DNA"/>
</dbReference>
<dbReference type="AlphaFoldDB" id="A0A0C3NZ57"/>
<accession>A0A0C3NZ57</accession>
<proteinExistence type="predicted"/>
<feature type="compositionally biased region" description="Low complexity" evidence="1">
    <location>
        <begin position="44"/>
        <end position="56"/>
    </location>
</feature>